<keyword evidence="2" id="KW-1185">Reference proteome</keyword>
<dbReference type="RefSeq" id="WP_097070294.1">
    <property type="nucleotide sequence ID" value="NZ_OBMT01000007.1"/>
</dbReference>
<name>A0A285STE7_9RHOB</name>
<dbReference type="Gene3D" id="2.20.28.10">
    <property type="match status" value="1"/>
</dbReference>
<reference evidence="2" key="1">
    <citation type="submission" date="2017-08" db="EMBL/GenBank/DDBJ databases">
        <authorList>
            <person name="Varghese N."/>
            <person name="Submissions S."/>
        </authorList>
    </citation>
    <scope>NUCLEOTIDE SEQUENCE [LARGE SCALE GENOMIC DNA]</scope>
    <source>
        <strain evidence="2">JA276</strain>
    </source>
</reference>
<evidence type="ECO:0000313" key="2">
    <source>
        <dbReference type="Proteomes" id="UP000219111"/>
    </source>
</evidence>
<accession>A0A285STE7</accession>
<evidence type="ECO:0000313" key="1">
    <source>
        <dbReference type="EMBL" id="SOC09629.1"/>
    </source>
</evidence>
<proteinExistence type="predicted"/>
<gene>
    <name evidence="1" type="ORF">SAMN05877831_107164</name>
</gene>
<sequence length="78" mass="8743">MTQDHLKFTFVCKQCGANPATLELPENYTDNDTAKCKACGAELGRYGDIKAEAMRLGKQEIEKMVKDTFKGLKGWKVK</sequence>
<dbReference type="EMBL" id="OBMT01000007">
    <property type="protein sequence ID" value="SOC09629.1"/>
    <property type="molecule type" value="Genomic_DNA"/>
</dbReference>
<dbReference type="AlphaFoldDB" id="A0A285STE7"/>
<organism evidence="1 2">
    <name type="scientific">Rhodobacter maris</name>
    <dbReference type="NCBI Taxonomy" id="446682"/>
    <lineage>
        <taxon>Bacteria</taxon>
        <taxon>Pseudomonadati</taxon>
        <taxon>Pseudomonadota</taxon>
        <taxon>Alphaproteobacteria</taxon>
        <taxon>Rhodobacterales</taxon>
        <taxon>Rhodobacter group</taxon>
        <taxon>Rhodobacter</taxon>
    </lineage>
</organism>
<dbReference type="OrthoDB" id="7889164at2"/>
<dbReference type="Proteomes" id="UP000219111">
    <property type="component" value="Unassembled WGS sequence"/>
</dbReference>
<protein>
    <submittedName>
        <fullName evidence="1">Uncharacterized protein</fullName>
    </submittedName>
</protein>